<dbReference type="RefSeq" id="WP_091749007.1">
    <property type="nucleotide sequence ID" value="NZ_FODY01000019.1"/>
</dbReference>
<dbReference type="SUPFAM" id="SSF51735">
    <property type="entry name" value="NAD(P)-binding Rossmann-fold domains"/>
    <property type="match status" value="1"/>
</dbReference>
<feature type="domain" description="Gfo/Idh/MocA-like oxidoreductase N-terminal" evidence="2">
    <location>
        <begin position="12"/>
        <end position="132"/>
    </location>
</feature>
<evidence type="ECO:0000256" key="1">
    <source>
        <dbReference type="ARBA" id="ARBA00010928"/>
    </source>
</evidence>
<evidence type="ECO:0000259" key="3">
    <source>
        <dbReference type="Pfam" id="PF02894"/>
    </source>
</evidence>
<feature type="domain" description="Gfo/Idh/MocA-like oxidoreductase C-terminal" evidence="3">
    <location>
        <begin position="200"/>
        <end position="352"/>
    </location>
</feature>
<dbReference type="STRING" id="112903.SAMN04490178_11958"/>
<accession>A0A1H8X147</accession>
<organism evidence="4 5">
    <name type="scientific">Propionispora vibrioides</name>
    <dbReference type="NCBI Taxonomy" id="112903"/>
    <lineage>
        <taxon>Bacteria</taxon>
        <taxon>Bacillati</taxon>
        <taxon>Bacillota</taxon>
        <taxon>Negativicutes</taxon>
        <taxon>Selenomonadales</taxon>
        <taxon>Sporomusaceae</taxon>
        <taxon>Propionispora</taxon>
    </lineage>
</organism>
<comment type="similarity">
    <text evidence="1">Belongs to the Gfo/Idh/MocA family.</text>
</comment>
<dbReference type="PANTHER" id="PTHR43377:SF1">
    <property type="entry name" value="BILIVERDIN REDUCTASE A"/>
    <property type="match status" value="1"/>
</dbReference>
<dbReference type="InterPro" id="IPR004104">
    <property type="entry name" value="Gfo/Idh/MocA-like_OxRdtase_C"/>
</dbReference>
<protein>
    <submittedName>
        <fullName evidence="4">Predicted dehydrogenase</fullName>
    </submittedName>
</protein>
<dbReference type="Gene3D" id="3.30.360.10">
    <property type="entry name" value="Dihydrodipicolinate Reductase, domain 2"/>
    <property type="match status" value="1"/>
</dbReference>
<reference evidence="4 5" key="1">
    <citation type="submission" date="2016-10" db="EMBL/GenBank/DDBJ databases">
        <authorList>
            <person name="de Groot N.N."/>
        </authorList>
    </citation>
    <scope>NUCLEOTIDE SEQUENCE [LARGE SCALE GENOMIC DNA]</scope>
    <source>
        <strain evidence="4 5">DSM 13305</strain>
    </source>
</reference>
<dbReference type="PANTHER" id="PTHR43377">
    <property type="entry name" value="BILIVERDIN REDUCTASE A"/>
    <property type="match status" value="1"/>
</dbReference>
<gene>
    <name evidence="4" type="ORF">SAMN04490178_11958</name>
</gene>
<dbReference type="SUPFAM" id="SSF55347">
    <property type="entry name" value="Glyceraldehyde-3-phosphate dehydrogenase-like, C-terminal domain"/>
    <property type="match status" value="1"/>
</dbReference>
<dbReference type="OrthoDB" id="9815825at2"/>
<dbReference type="InterPro" id="IPR000683">
    <property type="entry name" value="Gfo/Idh/MocA-like_OxRdtase_N"/>
</dbReference>
<evidence type="ECO:0000313" key="5">
    <source>
        <dbReference type="Proteomes" id="UP000198847"/>
    </source>
</evidence>
<proteinExistence type="inferred from homology"/>
<evidence type="ECO:0000313" key="4">
    <source>
        <dbReference type="EMBL" id="SEP33586.1"/>
    </source>
</evidence>
<keyword evidence="5" id="KW-1185">Reference proteome</keyword>
<evidence type="ECO:0000259" key="2">
    <source>
        <dbReference type="Pfam" id="PF01408"/>
    </source>
</evidence>
<dbReference type="InterPro" id="IPR036291">
    <property type="entry name" value="NAD(P)-bd_dom_sf"/>
</dbReference>
<dbReference type="Pfam" id="PF02894">
    <property type="entry name" value="GFO_IDH_MocA_C"/>
    <property type="match status" value="1"/>
</dbReference>
<dbReference type="GO" id="GO:0000166">
    <property type="term" value="F:nucleotide binding"/>
    <property type="evidence" value="ECO:0007669"/>
    <property type="project" value="InterPro"/>
</dbReference>
<dbReference type="AlphaFoldDB" id="A0A1H8X147"/>
<dbReference type="InterPro" id="IPR051450">
    <property type="entry name" value="Gfo/Idh/MocA_Oxidoreductases"/>
</dbReference>
<dbReference type="Gene3D" id="3.40.50.720">
    <property type="entry name" value="NAD(P)-binding Rossmann-like Domain"/>
    <property type="match status" value="1"/>
</dbReference>
<dbReference type="EMBL" id="FODY01000019">
    <property type="protein sequence ID" value="SEP33586.1"/>
    <property type="molecule type" value="Genomic_DNA"/>
</dbReference>
<sequence>MKVNIKKDECCLRVGILGCGIICQAAHLIGSSKARNIHLQAICDVAEDLRNKIAGIYEPDSVYADYADMLKDPDIDAVIIGIGDQFHVPCAKQAIQAGKHTFIEKPMGVSIEECEELCKMAEEKGLLLQIGHMKRYDEGLQFAKKFKEEKLGKITTYKGWYCDSVGRYTLTDNVMPILYTSEAMKKPKGNPKAKLDHYYLLGHGSHLFDTALYIMGDIDKVAARYAHHENQHSWLIDCDFADGSIGNLNLIVAIAQQWHEGSEIYGTGGTIFTKTYNPWEFRSSRVECYDRATDTSVIPAAYDGQFYRRELEGFADSILNGKPCTGATAYEGMQVMRALIATYQSIQENGKWIVLKDAKGGL</sequence>
<dbReference type="Proteomes" id="UP000198847">
    <property type="component" value="Unassembled WGS sequence"/>
</dbReference>
<name>A0A1H8X147_9FIRM</name>
<dbReference type="Pfam" id="PF01408">
    <property type="entry name" value="GFO_IDH_MocA"/>
    <property type="match status" value="1"/>
</dbReference>